<dbReference type="OrthoDB" id="2088215at2"/>
<evidence type="ECO:0000313" key="2">
    <source>
        <dbReference type="EMBL" id="RXE58973.1"/>
    </source>
</evidence>
<organism evidence="2 3">
    <name type="scientific">Acetivibrio mesophilus</name>
    <dbReference type="NCBI Taxonomy" id="2487273"/>
    <lineage>
        <taxon>Bacteria</taxon>
        <taxon>Bacillati</taxon>
        <taxon>Bacillota</taxon>
        <taxon>Clostridia</taxon>
        <taxon>Eubacteriales</taxon>
        <taxon>Oscillospiraceae</taxon>
        <taxon>Acetivibrio</taxon>
    </lineage>
</organism>
<sequence>MRKALLMVVLSDLVLYVLQFLIIPLIYDNVIGRGNEAIAVLCITTVLITAAGMIVFSDKLRFWLLGALVYALLITLYSPEGAYGIGISGIDLDGLHSYYDASKRYFGIALVVILVTFLQLLVWCLVKLSKVIIGKLNN</sequence>
<keyword evidence="1" id="KW-1133">Transmembrane helix</keyword>
<evidence type="ECO:0000256" key="1">
    <source>
        <dbReference type="SAM" id="Phobius"/>
    </source>
</evidence>
<feature type="transmembrane region" description="Helical" evidence="1">
    <location>
        <begin position="38"/>
        <end position="56"/>
    </location>
</feature>
<comment type="caution">
    <text evidence="2">The sequence shown here is derived from an EMBL/GenBank/DDBJ whole genome shotgun (WGS) entry which is preliminary data.</text>
</comment>
<keyword evidence="1" id="KW-0812">Transmembrane</keyword>
<evidence type="ECO:0000313" key="3">
    <source>
        <dbReference type="Proteomes" id="UP000289166"/>
    </source>
</evidence>
<protein>
    <submittedName>
        <fullName evidence="2">Uncharacterized protein</fullName>
    </submittedName>
</protein>
<feature type="transmembrane region" description="Helical" evidence="1">
    <location>
        <begin position="105"/>
        <end position="126"/>
    </location>
</feature>
<dbReference type="AlphaFoldDB" id="A0A4Q0I3W3"/>
<gene>
    <name evidence="2" type="ORF">EFD62_09235</name>
</gene>
<accession>A0A4Q0I3W3</accession>
<feature type="transmembrane region" description="Helical" evidence="1">
    <location>
        <begin position="63"/>
        <end position="85"/>
    </location>
</feature>
<reference evidence="3" key="1">
    <citation type="submission" date="2018-11" db="EMBL/GenBank/DDBJ databases">
        <title>Genome sequencing of a novel mesophilic and cellulolytic organism within the genus Hungateiclostridium.</title>
        <authorList>
            <person name="Rettenmaier R."/>
            <person name="Liebl W."/>
            <person name="Zverlov V."/>
        </authorList>
    </citation>
    <scope>NUCLEOTIDE SEQUENCE [LARGE SCALE GENOMIC DNA]</scope>
    <source>
        <strain evidence="3">N2K1</strain>
    </source>
</reference>
<dbReference type="EMBL" id="RLII01000010">
    <property type="protein sequence ID" value="RXE58973.1"/>
    <property type="molecule type" value="Genomic_DNA"/>
</dbReference>
<keyword evidence="1" id="KW-0472">Membrane</keyword>
<proteinExistence type="predicted"/>
<dbReference type="Proteomes" id="UP000289166">
    <property type="component" value="Unassembled WGS sequence"/>
</dbReference>
<dbReference type="RefSeq" id="WP_069195990.1">
    <property type="nucleotide sequence ID" value="NZ_RLII01000010.1"/>
</dbReference>
<feature type="transmembrane region" description="Helical" evidence="1">
    <location>
        <begin position="5"/>
        <end position="26"/>
    </location>
</feature>
<keyword evidence="3" id="KW-1185">Reference proteome</keyword>
<name>A0A4Q0I3W3_9FIRM</name>